<dbReference type="InterPro" id="IPR005180">
    <property type="entry name" value="DUF302"/>
</dbReference>
<dbReference type="Proteomes" id="UP000011575">
    <property type="component" value="Unassembled WGS sequence"/>
</dbReference>
<dbReference type="SUPFAM" id="SSF103247">
    <property type="entry name" value="TT1751-like"/>
    <property type="match status" value="1"/>
</dbReference>
<comment type="caution">
    <text evidence="2">The sequence shown here is derived from an EMBL/GenBank/DDBJ whole genome shotgun (WGS) entry which is preliminary data.</text>
</comment>
<dbReference type="InterPro" id="IPR035923">
    <property type="entry name" value="TT1751-like_sf"/>
</dbReference>
<dbReference type="RefSeq" id="WP_007999404.1">
    <property type="nucleotide sequence ID" value="NZ_AOJI01000017.1"/>
</dbReference>
<dbReference type="AlphaFoldDB" id="M0PHN1"/>
<keyword evidence="3" id="KW-1185">Reference proteome</keyword>
<dbReference type="OrthoDB" id="191508at2157"/>
<accession>M0PHN1</accession>
<dbReference type="Pfam" id="PF03625">
    <property type="entry name" value="DUF302"/>
    <property type="match status" value="1"/>
</dbReference>
<dbReference type="Gene3D" id="3.30.310.70">
    <property type="entry name" value="TT1751-like domain"/>
    <property type="match status" value="1"/>
</dbReference>
<feature type="domain" description="DUF302" evidence="1">
    <location>
        <begin position="69"/>
        <end position="118"/>
    </location>
</feature>
<gene>
    <name evidence="2" type="ORF">C461_05742</name>
</gene>
<evidence type="ECO:0000313" key="2">
    <source>
        <dbReference type="EMBL" id="EMA69109.1"/>
    </source>
</evidence>
<dbReference type="PATRIC" id="fig|1230454.4.peg.1164"/>
<name>M0PHN1_9EURY</name>
<organism evidence="2 3">
    <name type="scientific">Halorubrum aidingense JCM 13560</name>
    <dbReference type="NCBI Taxonomy" id="1230454"/>
    <lineage>
        <taxon>Archaea</taxon>
        <taxon>Methanobacteriati</taxon>
        <taxon>Methanobacteriota</taxon>
        <taxon>Stenosarchaea group</taxon>
        <taxon>Halobacteria</taxon>
        <taxon>Halobacteriales</taxon>
        <taxon>Haloferacaceae</taxon>
        <taxon>Halorubrum</taxon>
    </lineage>
</organism>
<evidence type="ECO:0000313" key="3">
    <source>
        <dbReference type="Proteomes" id="UP000011575"/>
    </source>
</evidence>
<reference evidence="2 3" key="1">
    <citation type="journal article" date="2014" name="PLoS Genet.">
        <title>Phylogenetically driven sequencing of extremely halophilic archaea reveals strategies for static and dynamic osmo-response.</title>
        <authorList>
            <person name="Becker E.A."/>
            <person name="Seitzer P.M."/>
            <person name="Tritt A."/>
            <person name="Larsen D."/>
            <person name="Krusor M."/>
            <person name="Yao A.I."/>
            <person name="Wu D."/>
            <person name="Madern D."/>
            <person name="Eisen J.A."/>
            <person name="Darling A.E."/>
            <person name="Facciotti M.T."/>
        </authorList>
    </citation>
    <scope>NUCLEOTIDE SEQUENCE [LARGE SCALE GENOMIC DNA]</scope>
    <source>
        <strain evidence="2 3">JCM 13560</strain>
    </source>
</reference>
<dbReference type="EMBL" id="AOJI01000017">
    <property type="protein sequence ID" value="EMA69109.1"/>
    <property type="molecule type" value="Genomic_DNA"/>
</dbReference>
<proteinExistence type="predicted"/>
<sequence length="168" mass="18172">MSETDVDTDADTDARSGAVAPTADEALHTTLEMPFEDAVPFVQIEHELGDFETVRVTRLDAMIEGMLGHDDVERTALIVVCHPEIARDALSIDPTLAGMLPCTTLVYEREGDDRVHVHHVSATKAIRDLGCAPADAGGAVDDLVEKTGELMTVVWENIEEHGHSEQSA</sequence>
<evidence type="ECO:0000259" key="1">
    <source>
        <dbReference type="Pfam" id="PF03625"/>
    </source>
</evidence>
<protein>
    <recommendedName>
        <fullName evidence="1">DUF302 domain-containing protein</fullName>
    </recommendedName>
</protein>